<feature type="transmembrane region" description="Helical" evidence="1">
    <location>
        <begin position="15"/>
        <end position="36"/>
    </location>
</feature>
<dbReference type="EMBL" id="VVIQ01000004">
    <property type="protein sequence ID" value="MUL27694.1"/>
    <property type="molecule type" value="Genomic_DNA"/>
</dbReference>
<keyword evidence="1" id="KW-0472">Membrane</keyword>
<reference evidence="2 3" key="1">
    <citation type="submission" date="2019-09" db="EMBL/GenBank/DDBJ databases">
        <title>Prevotella A2879 sp. nov., isolated from an abscess of a patient.</title>
        <authorList>
            <person name="Buhl M."/>
            <person name="Oberhettinger P."/>
        </authorList>
    </citation>
    <scope>NUCLEOTIDE SEQUENCE [LARGE SCALE GENOMIC DNA]</scope>
    <source>
        <strain evidence="2 3">A2879</strain>
    </source>
</reference>
<evidence type="ECO:0000256" key="1">
    <source>
        <dbReference type="SAM" id="Phobius"/>
    </source>
</evidence>
<organism evidence="2 3">
    <name type="scientific">Prevotella vespertina</name>
    <dbReference type="NCBI Taxonomy" id="2608404"/>
    <lineage>
        <taxon>Bacteria</taxon>
        <taxon>Pseudomonadati</taxon>
        <taxon>Bacteroidota</taxon>
        <taxon>Bacteroidia</taxon>
        <taxon>Bacteroidales</taxon>
        <taxon>Prevotellaceae</taxon>
        <taxon>Prevotella</taxon>
    </lineage>
</organism>
<keyword evidence="3" id="KW-1185">Reference proteome</keyword>
<sequence length="84" mass="9728">MSYPEAFSLIPKYNYLYSCLALTCKLIAVFTPLSIRRGDGGEAVDGRLFGWLWTVVWLFVVWIRLCILSKKTMIYKSFSYLCSI</sequence>
<dbReference type="AlphaFoldDB" id="A0A7C9LA84"/>
<feature type="transmembrane region" description="Helical" evidence="1">
    <location>
        <begin position="48"/>
        <end position="67"/>
    </location>
</feature>
<accession>A0A7C9LA84</accession>
<protein>
    <submittedName>
        <fullName evidence="2">Uncharacterized protein</fullName>
    </submittedName>
</protein>
<keyword evidence="1" id="KW-0812">Transmembrane</keyword>
<gene>
    <name evidence="2" type="ORF">F0475_05110</name>
</gene>
<evidence type="ECO:0000313" key="2">
    <source>
        <dbReference type="EMBL" id="MUL27694.1"/>
    </source>
</evidence>
<keyword evidence="1" id="KW-1133">Transmembrane helix</keyword>
<name>A0A7C9LA84_9BACT</name>
<dbReference type="Proteomes" id="UP000482295">
    <property type="component" value="Unassembled WGS sequence"/>
</dbReference>
<comment type="caution">
    <text evidence="2">The sequence shown here is derived from an EMBL/GenBank/DDBJ whole genome shotgun (WGS) entry which is preliminary data.</text>
</comment>
<proteinExistence type="predicted"/>
<evidence type="ECO:0000313" key="3">
    <source>
        <dbReference type="Proteomes" id="UP000482295"/>
    </source>
</evidence>